<dbReference type="RefSeq" id="WP_149475401.1">
    <property type="nucleotide sequence ID" value="NZ_JAGGMB010000032.1"/>
</dbReference>
<protein>
    <recommendedName>
        <fullName evidence="2">DUF4179 domain-containing protein</fullName>
    </recommendedName>
</protein>
<dbReference type="EMBL" id="JAGGMB010000032">
    <property type="protein sequence ID" value="MBP2080182.1"/>
    <property type="molecule type" value="Genomic_DNA"/>
</dbReference>
<keyword evidence="4" id="KW-1185">Reference proteome</keyword>
<gene>
    <name evidence="3" type="ORF">J2Z64_004494</name>
</gene>
<dbReference type="InterPro" id="IPR025436">
    <property type="entry name" value="DUF4179"/>
</dbReference>
<sequence>MEDELKKIHEHYRKNYYSEEIDDRIKDGVQQNIRNADVIQPEKKQRHSIAKKISYITAACLVLFGLFIGSSFVSPAMAEVASKIPFLNKIFNQEPIYQVLTEELEDKGYDISGLSYSTQDKTYSVTVGGSEEYYNQVREEIQKVTEDIVSSRGYNDFKVVVEKDDPANDLEYPEDFDLLFDALEEVLPKLQQKGYKVLGNYGMGHSSPYAKEIMLTLAIEDTEKRTDEIERAIIEGAKKQNIKRDVTINFQPISDQKWEIESEWASNVIPVILEGMLNKKEYKTNLVTHSYEKDTMNIFVTTTIDMSDNEAPELANKIELTIQEFLESDELKDIVGDTPFKVVVRDKYSRSIN</sequence>
<dbReference type="AlphaFoldDB" id="A0A9X0YX00"/>
<dbReference type="OrthoDB" id="2455196at2"/>
<dbReference type="Pfam" id="PF13786">
    <property type="entry name" value="DUF4179"/>
    <property type="match status" value="1"/>
</dbReference>
<reference evidence="3" key="1">
    <citation type="submission" date="2021-03" db="EMBL/GenBank/DDBJ databases">
        <title>Genomic Encyclopedia of Type Strains, Phase IV (KMG-IV): sequencing the most valuable type-strain genomes for metagenomic binning, comparative biology and taxonomic classification.</title>
        <authorList>
            <person name="Goeker M."/>
        </authorList>
    </citation>
    <scope>NUCLEOTIDE SEQUENCE</scope>
    <source>
        <strain evidence="3">DSM 107338</strain>
    </source>
</reference>
<dbReference type="Proteomes" id="UP001138793">
    <property type="component" value="Unassembled WGS sequence"/>
</dbReference>
<feature type="domain" description="DUF4179" evidence="2">
    <location>
        <begin position="51"/>
        <end position="127"/>
    </location>
</feature>
<keyword evidence="1" id="KW-0472">Membrane</keyword>
<proteinExistence type="predicted"/>
<evidence type="ECO:0000259" key="2">
    <source>
        <dbReference type="Pfam" id="PF13786"/>
    </source>
</evidence>
<keyword evidence="1" id="KW-0812">Transmembrane</keyword>
<name>A0A9X0YX00_9BACI</name>
<comment type="caution">
    <text evidence="3">The sequence shown here is derived from an EMBL/GenBank/DDBJ whole genome shotgun (WGS) entry which is preliminary data.</text>
</comment>
<evidence type="ECO:0000256" key="1">
    <source>
        <dbReference type="SAM" id="Phobius"/>
    </source>
</evidence>
<organism evidence="3 4">
    <name type="scientific">Oceanobacillus polygoni</name>
    <dbReference type="NCBI Taxonomy" id="1235259"/>
    <lineage>
        <taxon>Bacteria</taxon>
        <taxon>Bacillati</taxon>
        <taxon>Bacillota</taxon>
        <taxon>Bacilli</taxon>
        <taxon>Bacillales</taxon>
        <taxon>Bacillaceae</taxon>
        <taxon>Oceanobacillus</taxon>
    </lineage>
</organism>
<accession>A0A9X0YX00</accession>
<feature type="transmembrane region" description="Helical" evidence="1">
    <location>
        <begin position="53"/>
        <end position="73"/>
    </location>
</feature>
<evidence type="ECO:0000313" key="3">
    <source>
        <dbReference type="EMBL" id="MBP2080182.1"/>
    </source>
</evidence>
<keyword evidence="1" id="KW-1133">Transmembrane helix</keyword>
<evidence type="ECO:0000313" key="4">
    <source>
        <dbReference type="Proteomes" id="UP001138793"/>
    </source>
</evidence>